<evidence type="ECO:0008006" key="4">
    <source>
        <dbReference type="Google" id="ProtNLM"/>
    </source>
</evidence>
<accession>A0AAQ4CPT4</accession>
<protein>
    <recommendedName>
        <fullName evidence="4">DUF373 family protein</fullName>
    </recommendedName>
</protein>
<feature type="transmembrane region" description="Helical" evidence="1">
    <location>
        <begin position="293"/>
        <end position="311"/>
    </location>
</feature>
<keyword evidence="1" id="KW-0472">Membrane</keyword>
<evidence type="ECO:0000256" key="1">
    <source>
        <dbReference type="SAM" id="Phobius"/>
    </source>
</evidence>
<dbReference type="InterPro" id="IPR007254">
    <property type="entry name" value="DUF373"/>
</dbReference>
<sequence>MVKTIVIYIDIDDDISNLGFSTPIIGEEKCKLVLNEAANVMPTDSDFNSMVVAYNIYKELKRKGEDVEVVFISGSKNGGIEAQLEFSKKLDKVIEELLPQYAVVVYDSPDDAKAIPIIQSRLKISAVQQVIVEQYRGVEETYVLLAKYIRKALTEKRYARIFLGVPGIILALVGILSILNLTIYIEPTILITIGLAMIIKGLKIDDLIENWWENSTIMVITASVSIISLLVGLINLYIQIQLTKGLPPLQEFAFAVLQILPYVTFSAIVLFGGKAISKALNKDVKVWHDIIRIINIIFIYFVLFTVIKDILNNSYILTIQSLYVLILTSIIIISIYITLNALEKYGILERFIKKF</sequence>
<keyword evidence="1" id="KW-1133">Transmembrane helix</keyword>
<evidence type="ECO:0000313" key="2">
    <source>
        <dbReference type="EMBL" id="BDB97815.1"/>
    </source>
</evidence>
<dbReference type="PANTHER" id="PTHR38815:SF1">
    <property type="entry name" value="DUF373 FAMILY PROTEIN"/>
    <property type="match status" value="1"/>
</dbReference>
<feature type="transmembrane region" description="Helical" evidence="1">
    <location>
        <begin position="184"/>
        <end position="204"/>
    </location>
</feature>
<feature type="transmembrane region" description="Helical" evidence="1">
    <location>
        <begin position="216"/>
        <end position="240"/>
    </location>
</feature>
<dbReference type="KEGG" id="scas:SACC_08320"/>
<feature type="transmembrane region" description="Helical" evidence="1">
    <location>
        <begin position="323"/>
        <end position="342"/>
    </location>
</feature>
<dbReference type="RefSeq" id="WP_229571783.1">
    <property type="nucleotide sequence ID" value="NZ_AP025226.1"/>
</dbReference>
<organism evidence="2 3">
    <name type="scientific">Saccharolobus caldissimus</name>
    <dbReference type="NCBI Taxonomy" id="1702097"/>
    <lineage>
        <taxon>Archaea</taxon>
        <taxon>Thermoproteota</taxon>
        <taxon>Thermoprotei</taxon>
        <taxon>Sulfolobales</taxon>
        <taxon>Sulfolobaceae</taxon>
        <taxon>Saccharolobus</taxon>
    </lineage>
</organism>
<dbReference type="EMBL" id="AP025226">
    <property type="protein sequence ID" value="BDB97815.1"/>
    <property type="molecule type" value="Genomic_DNA"/>
</dbReference>
<gene>
    <name evidence="2" type="ORF">SACC_08320</name>
</gene>
<proteinExistence type="predicted"/>
<dbReference type="Proteomes" id="UP001319921">
    <property type="component" value="Chromosome"/>
</dbReference>
<dbReference type="GeneID" id="68865573"/>
<dbReference type="Pfam" id="PF04123">
    <property type="entry name" value="DUF373"/>
    <property type="match status" value="1"/>
</dbReference>
<reference evidence="2 3" key="1">
    <citation type="journal article" date="2022" name="Microbiol. Resour. Announc.">
        <title>Complete Genome Sequence of the Hyperthermophilic and Acidophilic Archaeon Saccharolobus caldissimus Strain HS-3T.</title>
        <authorList>
            <person name="Sakai H.D."/>
            <person name="Kurosawa N."/>
        </authorList>
    </citation>
    <scope>NUCLEOTIDE SEQUENCE [LARGE SCALE GENOMIC DNA]</scope>
    <source>
        <strain evidence="2 3">JCM32116</strain>
    </source>
</reference>
<keyword evidence="1" id="KW-0812">Transmembrane</keyword>
<dbReference type="AlphaFoldDB" id="A0AAQ4CPT4"/>
<feature type="transmembrane region" description="Helical" evidence="1">
    <location>
        <begin position="158"/>
        <end position="178"/>
    </location>
</feature>
<keyword evidence="3" id="KW-1185">Reference proteome</keyword>
<dbReference type="PANTHER" id="PTHR38815">
    <property type="entry name" value="HYPOTHETICAL MEMBRANE PROTEIN, CONSERVED, DUF373 FAMILY"/>
    <property type="match status" value="1"/>
</dbReference>
<name>A0AAQ4CPT4_9CREN</name>
<feature type="transmembrane region" description="Helical" evidence="1">
    <location>
        <begin position="252"/>
        <end position="272"/>
    </location>
</feature>
<evidence type="ECO:0000313" key="3">
    <source>
        <dbReference type="Proteomes" id="UP001319921"/>
    </source>
</evidence>